<gene>
    <name evidence="1" type="ORF">ACJMK2_010049</name>
</gene>
<reference evidence="1 2" key="1">
    <citation type="submission" date="2024-11" db="EMBL/GenBank/DDBJ databases">
        <title>Chromosome-level genome assembly of the freshwater bivalve Anodonta woodiana.</title>
        <authorList>
            <person name="Chen X."/>
        </authorList>
    </citation>
    <scope>NUCLEOTIDE SEQUENCE [LARGE SCALE GENOMIC DNA]</scope>
    <source>
        <strain evidence="1">MN2024</strain>
        <tissue evidence="1">Gills</tissue>
    </source>
</reference>
<accession>A0ABD3VEE6</accession>
<feature type="non-terminal residue" evidence="1">
    <location>
        <position position="93"/>
    </location>
</feature>
<protein>
    <submittedName>
        <fullName evidence="1">Uncharacterized protein</fullName>
    </submittedName>
</protein>
<proteinExistence type="predicted"/>
<name>A0ABD3VEE6_SINWO</name>
<evidence type="ECO:0000313" key="1">
    <source>
        <dbReference type="EMBL" id="KAL3859860.1"/>
    </source>
</evidence>
<dbReference type="AlphaFoldDB" id="A0ABD3VEE6"/>
<dbReference type="EMBL" id="JBJQND010000012">
    <property type="protein sequence ID" value="KAL3859860.1"/>
    <property type="molecule type" value="Genomic_DNA"/>
</dbReference>
<dbReference type="Proteomes" id="UP001634394">
    <property type="component" value="Unassembled WGS sequence"/>
</dbReference>
<evidence type="ECO:0000313" key="2">
    <source>
        <dbReference type="Proteomes" id="UP001634394"/>
    </source>
</evidence>
<keyword evidence="2" id="KW-1185">Reference proteome</keyword>
<sequence>MGLPITYVTQLDGYLQSQVLMLSRNRFASDGLLGSLPVKNSRSCLPAEFSADTPDSSLGYVMVCLLDTHNQIMVMESACFLQNMIQRPPSLWR</sequence>
<comment type="caution">
    <text evidence="1">The sequence shown here is derived from an EMBL/GenBank/DDBJ whole genome shotgun (WGS) entry which is preliminary data.</text>
</comment>
<organism evidence="1 2">
    <name type="scientific">Sinanodonta woodiana</name>
    <name type="common">Chinese pond mussel</name>
    <name type="synonym">Anodonta woodiana</name>
    <dbReference type="NCBI Taxonomy" id="1069815"/>
    <lineage>
        <taxon>Eukaryota</taxon>
        <taxon>Metazoa</taxon>
        <taxon>Spiralia</taxon>
        <taxon>Lophotrochozoa</taxon>
        <taxon>Mollusca</taxon>
        <taxon>Bivalvia</taxon>
        <taxon>Autobranchia</taxon>
        <taxon>Heteroconchia</taxon>
        <taxon>Palaeoheterodonta</taxon>
        <taxon>Unionida</taxon>
        <taxon>Unionoidea</taxon>
        <taxon>Unionidae</taxon>
        <taxon>Unioninae</taxon>
        <taxon>Sinanodonta</taxon>
    </lineage>
</organism>